<feature type="compositionally biased region" description="Polar residues" evidence="4">
    <location>
        <begin position="638"/>
        <end position="652"/>
    </location>
</feature>
<keyword evidence="7" id="KW-1185">Reference proteome</keyword>
<keyword evidence="3" id="KW-0808">Transferase</keyword>
<evidence type="ECO:0000256" key="1">
    <source>
        <dbReference type="ARBA" id="ARBA00004496"/>
    </source>
</evidence>
<dbReference type="Pfam" id="PF01504">
    <property type="entry name" value="PIP5K"/>
    <property type="match status" value="1"/>
</dbReference>
<evidence type="ECO:0000256" key="4">
    <source>
        <dbReference type="SAM" id="MobiDB-lite"/>
    </source>
</evidence>
<feature type="domain" description="PIPK" evidence="5">
    <location>
        <begin position="65"/>
        <end position="461"/>
    </location>
</feature>
<organism evidence="6 7">
    <name type="scientific">Dreissena polymorpha</name>
    <name type="common">Zebra mussel</name>
    <name type="synonym">Mytilus polymorpha</name>
    <dbReference type="NCBI Taxonomy" id="45954"/>
    <lineage>
        <taxon>Eukaryota</taxon>
        <taxon>Metazoa</taxon>
        <taxon>Spiralia</taxon>
        <taxon>Lophotrochozoa</taxon>
        <taxon>Mollusca</taxon>
        <taxon>Bivalvia</taxon>
        <taxon>Autobranchia</taxon>
        <taxon>Heteroconchia</taxon>
        <taxon>Euheterodonta</taxon>
        <taxon>Imparidentia</taxon>
        <taxon>Neoheterodontei</taxon>
        <taxon>Myida</taxon>
        <taxon>Dreissenoidea</taxon>
        <taxon>Dreissenidae</taxon>
        <taxon>Dreissena</taxon>
    </lineage>
</organism>
<dbReference type="SUPFAM" id="SSF56104">
    <property type="entry name" value="SAICAR synthase-like"/>
    <property type="match status" value="1"/>
</dbReference>
<evidence type="ECO:0000256" key="3">
    <source>
        <dbReference type="PROSITE-ProRule" id="PRU00781"/>
    </source>
</evidence>
<comment type="caution">
    <text evidence="6">The sequence shown here is derived from an EMBL/GenBank/DDBJ whole genome shotgun (WGS) entry which is preliminary data.</text>
</comment>
<feature type="compositionally biased region" description="Low complexity" evidence="4">
    <location>
        <begin position="591"/>
        <end position="602"/>
    </location>
</feature>
<dbReference type="Proteomes" id="UP000828390">
    <property type="component" value="Unassembled WGS sequence"/>
</dbReference>
<dbReference type="InterPro" id="IPR027484">
    <property type="entry name" value="PInositol-4-P-5-kinase_N"/>
</dbReference>
<keyword evidence="3" id="KW-0067">ATP-binding</keyword>
<feature type="compositionally biased region" description="Acidic residues" evidence="4">
    <location>
        <begin position="778"/>
        <end position="790"/>
    </location>
</feature>
<dbReference type="AlphaFoldDB" id="A0A9D4MFS2"/>
<evidence type="ECO:0000313" key="7">
    <source>
        <dbReference type="Proteomes" id="UP000828390"/>
    </source>
</evidence>
<dbReference type="PANTHER" id="PTHR23086:SF101">
    <property type="entry name" value="LP03320P-RELATED"/>
    <property type="match status" value="1"/>
</dbReference>
<feature type="region of interest" description="Disordered" evidence="4">
    <location>
        <begin position="638"/>
        <end position="672"/>
    </location>
</feature>
<dbReference type="GO" id="GO:0005886">
    <property type="term" value="C:plasma membrane"/>
    <property type="evidence" value="ECO:0007669"/>
    <property type="project" value="TreeGrafter"/>
</dbReference>
<feature type="region of interest" description="Disordered" evidence="4">
    <location>
        <begin position="570"/>
        <end position="602"/>
    </location>
</feature>
<feature type="region of interest" description="Disordered" evidence="4">
    <location>
        <begin position="322"/>
        <end position="347"/>
    </location>
</feature>
<dbReference type="GO" id="GO:0046854">
    <property type="term" value="P:phosphatidylinositol phosphate biosynthetic process"/>
    <property type="evidence" value="ECO:0007669"/>
    <property type="project" value="TreeGrafter"/>
</dbReference>
<dbReference type="PANTHER" id="PTHR23086">
    <property type="entry name" value="PHOSPHATIDYLINOSITOL-4-PHOSPHATE 5-KINASE"/>
    <property type="match status" value="1"/>
</dbReference>
<dbReference type="GO" id="GO:0005737">
    <property type="term" value="C:cytoplasm"/>
    <property type="evidence" value="ECO:0007669"/>
    <property type="project" value="UniProtKB-SubCell"/>
</dbReference>
<gene>
    <name evidence="6" type="ORF">DPMN_038592</name>
</gene>
<feature type="region of interest" description="Disordered" evidence="4">
    <location>
        <begin position="474"/>
        <end position="550"/>
    </location>
</feature>
<feature type="compositionally biased region" description="Polar residues" evidence="4">
    <location>
        <begin position="573"/>
        <end position="590"/>
    </location>
</feature>
<dbReference type="CDD" id="cd17301">
    <property type="entry name" value="PIPKc_PIP5KI"/>
    <property type="match status" value="1"/>
</dbReference>
<dbReference type="Gene3D" id="3.30.810.10">
    <property type="entry name" value="2-Layer Sandwich"/>
    <property type="match status" value="1"/>
</dbReference>
<evidence type="ECO:0000259" key="5">
    <source>
        <dbReference type="PROSITE" id="PS51455"/>
    </source>
</evidence>
<keyword evidence="2" id="KW-0963">Cytoplasm</keyword>
<feature type="compositionally biased region" description="Polar residues" evidence="4">
    <location>
        <begin position="11"/>
        <end position="28"/>
    </location>
</feature>
<dbReference type="GO" id="GO:0005524">
    <property type="term" value="F:ATP binding"/>
    <property type="evidence" value="ECO:0007669"/>
    <property type="project" value="UniProtKB-UniRule"/>
</dbReference>
<feature type="compositionally biased region" description="Polar residues" evidence="4">
    <location>
        <begin position="758"/>
        <end position="774"/>
    </location>
</feature>
<reference evidence="6" key="2">
    <citation type="submission" date="2020-11" db="EMBL/GenBank/DDBJ databases">
        <authorList>
            <person name="McCartney M.A."/>
            <person name="Auch B."/>
            <person name="Kono T."/>
            <person name="Mallez S."/>
            <person name="Becker A."/>
            <person name="Gohl D.M."/>
            <person name="Silverstein K.A.T."/>
            <person name="Koren S."/>
            <person name="Bechman K.B."/>
            <person name="Herman A."/>
            <person name="Abrahante J.E."/>
            <person name="Garbe J."/>
        </authorList>
    </citation>
    <scope>NUCLEOTIDE SEQUENCE</scope>
    <source>
        <strain evidence="6">Duluth1</strain>
        <tissue evidence="6">Whole animal</tissue>
    </source>
</reference>
<accession>A0A9D4MFS2</accession>
<evidence type="ECO:0000313" key="6">
    <source>
        <dbReference type="EMBL" id="KAH3875329.1"/>
    </source>
</evidence>
<evidence type="ECO:0000256" key="2">
    <source>
        <dbReference type="ARBA" id="ARBA00022490"/>
    </source>
</evidence>
<sequence length="790" mass="86788">MATANDMELSVSRQYKSQVSESGQSERGSTMVDGKTLGTMAKERERKIGHRRVDEKGLVTYKKRPTSELMAAIQLGIGQSVGGLSSKPERDLLMQDFGVVQSVVFPNEGSNMTPAHHYSDFRFKTYAPMAFRFFRELFNIRPEDFMLSLCDAAMTELSNPGAGGSIFYISADDEFIIKTAQHKEANFLQKLLPGYYMNLNQNPRTLLPKFYGLYCYQCGGKNIRFVVMNNILPSVVKMHEKYDLKGSTYKRKASKTERAKSAPTLKDLDFMELHPEGLMLEKDTYDALVKTIQRDCRVLESFKIMDYSLLVGIHNLDMAKKEKESGTSNLNATTTSTGAGLSTSDRVNFETPESAGLARGKSMRTKVTQYSTPMESIQAEVRDMLEEFDADDIPPGGIPAKNARGERLLLYLGVIDILQCYRFRKKFEHTFKSMIADGDTVSVTNPSFYSERFQKFCINTVFKKAPSQLIQDALKHSPSKKKPGDRGPRSQSMNDYDDKLPGTTGARPDLLIGSSTSSTPPPSFDEAVTGARPRTHTTPLPVVHTDTYRSERPDPMLFRTIPQQDAVAKIRQSPVSVSESTPTYTDYTEGTPSYTPSSPSMSSDVLDAAIPNLPVDSATPSLNSSPTKFMALSHIENSASMTSEQSSTVSPGHTSQETSTTHRSSHSSTHTVNKTTIEITSGAHSGVNVDSVQVEFDEEPALKTLDTSSGLSIGTSVDVGYRYSTVSFDVDKVESGVVVGSNYSSVTDGDHRRAGDSTVHSGSRPQSVGFNVSANAGEESEEQGDIPEST</sequence>
<keyword evidence="3" id="KW-0547">Nucleotide-binding</keyword>
<feature type="region of interest" description="Disordered" evidence="4">
    <location>
        <begin position="1"/>
        <end position="33"/>
    </location>
</feature>
<reference evidence="6" key="1">
    <citation type="journal article" date="2019" name="bioRxiv">
        <title>The Genome of the Zebra Mussel, Dreissena polymorpha: A Resource for Invasive Species Research.</title>
        <authorList>
            <person name="McCartney M.A."/>
            <person name="Auch B."/>
            <person name="Kono T."/>
            <person name="Mallez S."/>
            <person name="Zhang Y."/>
            <person name="Obille A."/>
            <person name="Becker A."/>
            <person name="Abrahante J.E."/>
            <person name="Garbe J."/>
            <person name="Badalamenti J.P."/>
            <person name="Herman A."/>
            <person name="Mangelson H."/>
            <person name="Liachko I."/>
            <person name="Sullivan S."/>
            <person name="Sone E.D."/>
            <person name="Koren S."/>
            <person name="Silverstein K.A.T."/>
            <person name="Beckman K.B."/>
            <person name="Gohl D.M."/>
        </authorList>
    </citation>
    <scope>NUCLEOTIDE SEQUENCE</scope>
    <source>
        <strain evidence="6">Duluth1</strain>
        <tissue evidence="6">Whole animal</tissue>
    </source>
</reference>
<dbReference type="PROSITE" id="PS51455">
    <property type="entry name" value="PIPK"/>
    <property type="match status" value="1"/>
</dbReference>
<protein>
    <recommendedName>
        <fullName evidence="5">PIPK domain-containing protein</fullName>
    </recommendedName>
</protein>
<comment type="subcellular location">
    <subcellularLocation>
        <location evidence="1">Cytoplasm</location>
    </subcellularLocation>
</comment>
<feature type="compositionally biased region" description="Low complexity" evidence="4">
    <location>
        <begin position="326"/>
        <end position="344"/>
    </location>
</feature>
<feature type="compositionally biased region" description="Low complexity" evidence="4">
    <location>
        <begin position="653"/>
        <end position="671"/>
    </location>
</feature>
<name>A0A9D4MFS2_DREPO</name>
<keyword evidence="3" id="KW-0418">Kinase</keyword>
<dbReference type="InterPro" id="IPR023610">
    <property type="entry name" value="PInositol-4/5-P-5/4-kinase"/>
</dbReference>
<dbReference type="SMART" id="SM00330">
    <property type="entry name" value="PIPKc"/>
    <property type="match status" value="1"/>
</dbReference>
<dbReference type="InterPro" id="IPR002498">
    <property type="entry name" value="PInositol-4-P-4/5-kinase_core"/>
</dbReference>
<dbReference type="FunFam" id="3.30.800.10:FF:000001">
    <property type="entry name" value="phosphatidylinositol 4-phosphate 5-kinase type-1 gamma"/>
    <property type="match status" value="1"/>
</dbReference>
<dbReference type="Gene3D" id="3.30.800.10">
    <property type="entry name" value="Phosphatidylinositol Phosphate Kinase II Beta"/>
    <property type="match status" value="1"/>
</dbReference>
<dbReference type="InterPro" id="IPR027483">
    <property type="entry name" value="PInositol-4-P-4/5-kinase_C_sf"/>
</dbReference>
<proteinExistence type="predicted"/>
<feature type="region of interest" description="Disordered" evidence="4">
    <location>
        <begin position="744"/>
        <end position="790"/>
    </location>
</feature>
<dbReference type="EMBL" id="JAIWYP010000002">
    <property type="protein sequence ID" value="KAH3875329.1"/>
    <property type="molecule type" value="Genomic_DNA"/>
</dbReference>
<dbReference type="GO" id="GO:0016308">
    <property type="term" value="F:1-phosphatidylinositol-4-phosphate 5-kinase activity"/>
    <property type="evidence" value="ECO:0007669"/>
    <property type="project" value="TreeGrafter"/>
</dbReference>